<evidence type="ECO:0000256" key="1">
    <source>
        <dbReference type="ARBA" id="ARBA00000493"/>
    </source>
</evidence>
<comment type="catalytic activity">
    <reaction evidence="1">
        <text>Exonucleolytic cleavage in the 3'- to 5'-direction to yield nucleoside 5'-phosphates.</text>
        <dbReference type="EC" id="3.1.11.2"/>
    </reaction>
</comment>
<dbReference type="PROSITE" id="PS51435">
    <property type="entry name" value="AP_NUCLEASE_F1_4"/>
    <property type="match status" value="1"/>
</dbReference>
<evidence type="ECO:0000256" key="11">
    <source>
        <dbReference type="PIRSR" id="PIRSR604808-1"/>
    </source>
</evidence>
<keyword evidence="10" id="KW-0539">Nucleus</keyword>
<dbReference type="GO" id="GO:0046872">
    <property type="term" value="F:metal ion binding"/>
    <property type="evidence" value="ECO:0007669"/>
    <property type="project" value="UniProtKB-KW"/>
</dbReference>
<gene>
    <name evidence="18" type="primary">LOC111603884</name>
</gene>
<feature type="site" description="Important for catalytic activity" evidence="13">
    <location>
        <position position="620"/>
    </location>
</feature>
<feature type="region of interest" description="Disordered" evidence="15">
    <location>
        <begin position="1"/>
        <end position="62"/>
    </location>
</feature>
<evidence type="ECO:0000256" key="15">
    <source>
        <dbReference type="SAM" id="MobiDB-lite"/>
    </source>
</evidence>
<feature type="compositionally biased region" description="Basic and acidic residues" evidence="15">
    <location>
        <begin position="158"/>
        <end position="189"/>
    </location>
</feature>
<keyword evidence="17" id="KW-1185">Reference proteome</keyword>
<keyword evidence="8 12" id="KW-0460">Magnesium</keyword>
<dbReference type="FunFam" id="3.60.10.10:FF:000009">
    <property type="entry name" value="DNA-(apurinic or apyrimidinic site) lyase"/>
    <property type="match status" value="1"/>
</dbReference>
<dbReference type="InterPro" id="IPR020847">
    <property type="entry name" value="AP_endonuclease_F1_BS"/>
</dbReference>
<feature type="binding site" evidence="12">
    <location>
        <position position="437"/>
    </location>
    <ligand>
        <name>Mg(2+)</name>
        <dbReference type="ChEBI" id="CHEBI:18420"/>
        <label>1</label>
    </ligand>
</feature>
<evidence type="ECO:0000256" key="8">
    <source>
        <dbReference type="ARBA" id="ARBA00022842"/>
    </source>
</evidence>
<feature type="compositionally biased region" description="Acidic residues" evidence="15">
    <location>
        <begin position="332"/>
        <end position="344"/>
    </location>
</feature>
<feature type="binding site" evidence="12">
    <location>
        <position position="646"/>
    </location>
    <ligand>
        <name>Mg(2+)</name>
        <dbReference type="ChEBI" id="CHEBI:18420"/>
        <label>1</label>
    </ligand>
</feature>
<dbReference type="CDD" id="cd09087">
    <property type="entry name" value="Ape1-like_AP-endo"/>
    <property type="match status" value="1"/>
</dbReference>
<dbReference type="GO" id="GO:0003906">
    <property type="term" value="F:DNA-(apurinic or apyrimidinic site) endonuclease activity"/>
    <property type="evidence" value="ECO:0007669"/>
    <property type="project" value="TreeGrafter"/>
</dbReference>
<protein>
    <recommendedName>
        <fullName evidence="14">DNA-(apurinic or apyrimidinic site) endonuclease</fullName>
        <ecNumber evidence="14">3.1.-.-</ecNumber>
    </recommendedName>
</protein>
<feature type="compositionally biased region" description="Basic and acidic residues" evidence="15">
    <location>
        <begin position="126"/>
        <end position="138"/>
    </location>
</feature>
<comment type="similarity">
    <text evidence="4 14">Belongs to the DNA repair enzymes AP/ExoA family.</text>
</comment>
<feature type="binding site" evidence="12">
    <location>
        <position position="548"/>
    </location>
    <ligand>
        <name>Mg(2+)</name>
        <dbReference type="ChEBI" id="CHEBI:18420"/>
        <label>1</label>
    </ligand>
</feature>
<dbReference type="GO" id="GO:0005634">
    <property type="term" value="C:nucleus"/>
    <property type="evidence" value="ECO:0007669"/>
    <property type="project" value="UniProtKB-SubCell"/>
</dbReference>
<evidence type="ECO:0000256" key="4">
    <source>
        <dbReference type="ARBA" id="ARBA00007092"/>
    </source>
</evidence>
<evidence type="ECO:0000256" key="3">
    <source>
        <dbReference type="ARBA" id="ARBA00004123"/>
    </source>
</evidence>
<dbReference type="InterPro" id="IPR036691">
    <property type="entry name" value="Endo/exonu/phosph_ase_sf"/>
</dbReference>
<keyword evidence="5 12" id="KW-0479">Metal-binding</keyword>
<sequence length="655" mass="72944">MPRSKVVKKQQPASELSATNGNDGIPEEGVADVATAIKQPTKSKARGKKAPTATTDGDMNVAREEDEVVVKKTVVRSRKKPVEKVEAVAEESEPPKLRGRAKKSPTEVSDAVKTKAKTTKQRVKKEKTPAPEEPEVSKGRAKKVKTPLNEKAAIVDVPIKEEEPKARSRKKEAEKNDIIETDKQPEPVKGRSKKVLTDIGSKGRAKKVDAVTEVVVSASTTTAKRVRGTKRLADSEISDLVEADEEPEPEVPLVGKKRTKLTKINNENVEAPVKKRGKKSATDDPQQETPSVEAPITTKKRAQKKVNDKLDAELNLPETKPARSRKRAAANGEEDADAIAIDEGDGSRSTLTEPGCGTAVLKSLQNVLNFCLPASKAKKQTTQQVDAYDKSLFTSPTDKEFNLKISSWNVAGLRAWLKKDGLRFVDCEQPDIFCLQETKCANDQLPDEMARLPGYHPYWLCMPGGYAGVAIYSKIMPINVEYGIGNKDFDDVGRMITAEYEKFYLINVYVPNSGRKLVNLEMRMRWEELFKAYVQKLDALKPIVICGDMNVSHSEIDLANPKTNTRNAGFTKEEREKMSELLALGYVDTFRHFYPKQTGAYTFWTYMSNSRARNVGWRLDYCIVSERFVPRIVDNVMRSQCLGSDHCPITVFLNI</sequence>
<name>A0A6J1MDT5_DROHY</name>
<organism evidence="17 18">
    <name type="scientific">Drosophila hydei</name>
    <name type="common">Fruit fly</name>
    <dbReference type="NCBI Taxonomy" id="7224"/>
    <lineage>
        <taxon>Eukaryota</taxon>
        <taxon>Metazoa</taxon>
        <taxon>Ecdysozoa</taxon>
        <taxon>Arthropoda</taxon>
        <taxon>Hexapoda</taxon>
        <taxon>Insecta</taxon>
        <taxon>Pterygota</taxon>
        <taxon>Neoptera</taxon>
        <taxon>Endopterygota</taxon>
        <taxon>Diptera</taxon>
        <taxon>Brachycera</taxon>
        <taxon>Muscomorpha</taxon>
        <taxon>Ephydroidea</taxon>
        <taxon>Drosophilidae</taxon>
        <taxon>Drosophila</taxon>
    </lineage>
</organism>
<feature type="active site" evidence="11">
    <location>
        <position position="509"/>
    </location>
</feature>
<dbReference type="NCBIfam" id="TIGR00633">
    <property type="entry name" value="xth"/>
    <property type="match status" value="1"/>
</dbReference>
<keyword evidence="9 14" id="KW-0234">DNA repair</keyword>
<dbReference type="GeneID" id="111603884"/>
<dbReference type="Gene3D" id="3.60.10.10">
    <property type="entry name" value="Endonuclease/exonuclease/phosphatase"/>
    <property type="match status" value="1"/>
</dbReference>
<evidence type="ECO:0000313" key="18">
    <source>
        <dbReference type="RefSeq" id="XP_023177469.2"/>
    </source>
</evidence>
<dbReference type="KEGG" id="dhe:111603884"/>
<dbReference type="InterPro" id="IPR020848">
    <property type="entry name" value="AP_endonuclease_F1_CS"/>
</dbReference>
<dbReference type="InterPro" id="IPR005135">
    <property type="entry name" value="Endo/exonuclease/phosphatase"/>
</dbReference>
<dbReference type="SUPFAM" id="SSF56219">
    <property type="entry name" value="DNase I-like"/>
    <property type="match status" value="1"/>
</dbReference>
<feature type="region of interest" description="Disordered" evidence="15">
    <location>
        <begin position="76"/>
        <end position="350"/>
    </location>
</feature>
<evidence type="ECO:0000256" key="12">
    <source>
        <dbReference type="PIRSR" id="PIRSR604808-2"/>
    </source>
</evidence>
<proteinExistence type="inferred from homology"/>
<dbReference type="NCBIfam" id="TIGR00195">
    <property type="entry name" value="exoDNase_III"/>
    <property type="match status" value="1"/>
</dbReference>
<comment type="subcellular location">
    <subcellularLocation>
        <location evidence="3">Nucleus</location>
    </subcellularLocation>
</comment>
<comment type="cofactor">
    <cofactor evidence="12 14">
        <name>Mg(2+)</name>
        <dbReference type="ChEBI" id="CHEBI:18420"/>
    </cofactor>
    <cofactor evidence="12 14">
        <name>Mn(2+)</name>
        <dbReference type="ChEBI" id="CHEBI:29035"/>
    </cofactor>
    <text evidence="12 14">Probably binds two magnesium or manganese ions per subunit.</text>
</comment>
<feature type="binding site" evidence="12">
    <location>
        <position position="550"/>
    </location>
    <ligand>
        <name>Mg(2+)</name>
        <dbReference type="ChEBI" id="CHEBI:18420"/>
        <label>1</label>
    </ligand>
</feature>
<evidence type="ECO:0000256" key="13">
    <source>
        <dbReference type="PIRSR" id="PIRSR604808-3"/>
    </source>
</evidence>
<evidence type="ECO:0000259" key="16">
    <source>
        <dbReference type="Pfam" id="PF03372"/>
    </source>
</evidence>
<dbReference type="PROSITE" id="PS00726">
    <property type="entry name" value="AP_NUCLEASE_F1_1"/>
    <property type="match status" value="1"/>
</dbReference>
<dbReference type="GO" id="GO:0008311">
    <property type="term" value="F:double-stranded DNA 3'-5' DNA exonuclease activity"/>
    <property type="evidence" value="ECO:0007669"/>
    <property type="project" value="UniProtKB-EC"/>
</dbReference>
<feature type="binding site" evidence="12">
    <location>
        <position position="645"/>
    </location>
    <ligand>
        <name>Mg(2+)</name>
        <dbReference type="ChEBI" id="CHEBI:18420"/>
        <label>1</label>
    </ligand>
</feature>
<keyword evidence="7" id="KW-0378">Hydrolase</keyword>
<evidence type="ECO:0000256" key="7">
    <source>
        <dbReference type="ARBA" id="ARBA00022801"/>
    </source>
</evidence>
<comment type="cofactor">
    <cofactor evidence="2">
        <name>Mn(2+)</name>
        <dbReference type="ChEBI" id="CHEBI:29035"/>
    </cofactor>
</comment>
<dbReference type="Proteomes" id="UP000504633">
    <property type="component" value="Unplaced"/>
</dbReference>
<feature type="site" description="Interaction with DNA substrate" evidence="13">
    <location>
        <position position="646"/>
    </location>
</feature>
<evidence type="ECO:0000256" key="5">
    <source>
        <dbReference type="ARBA" id="ARBA00022723"/>
    </source>
</evidence>
<dbReference type="EC" id="3.1.-.-" evidence="14"/>
<evidence type="ECO:0000256" key="14">
    <source>
        <dbReference type="RuleBase" id="RU362131"/>
    </source>
</evidence>
<evidence type="ECO:0000256" key="9">
    <source>
        <dbReference type="ARBA" id="ARBA00023204"/>
    </source>
</evidence>
<dbReference type="CTD" id="8568"/>
<feature type="compositionally biased region" description="Acidic residues" evidence="15">
    <location>
        <begin position="236"/>
        <end position="249"/>
    </location>
</feature>
<feature type="site" description="Transition state stabilizer" evidence="13">
    <location>
        <position position="550"/>
    </location>
</feature>
<dbReference type="OrthoDB" id="498125at2759"/>
<dbReference type="GO" id="GO:0003677">
    <property type="term" value="F:DNA binding"/>
    <property type="evidence" value="ECO:0007669"/>
    <property type="project" value="InterPro"/>
</dbReference>
<feature type="active site" description="Proton donor/acceptor" evidence="11">
    <location>
        <position position="548"/>
    </location>
</feature>
<dbReference type="AlphaFoldDB" id="A0A6J1MDT5"/>
<dbReference type="GO" id="GO:0006284">
    <property type="term" value="P:base-excision repair"/>
    <property type="evidence" value="ECO:0007669"/>
    <property type="project" value="TreeGrafter"/>
</dbReference>
<keyword evidence="6 14" id="KW-0227">DNA damage</keyword>
<keyword evidence="12" id="KW-0464">Manganese</keyword>
<feature type="compositionally biased region" description="Low complexity" evidence="15">
    <location>
        <begin position="211"/>
        <end position="223"/>
    </location>
</feature>
<dbReference type="RefSeq" id="XP_023177469.2">
    <property type="nucleotide sequence ID" value="XM_023321701.2"/>
</dbReference>
<evidence type="ECO:0000256" key="10">
    <source>
        <dbReference type="ARBA" id="ARBA00023242"/>
    </source>
</evidence>
<evidence type="ECO:0000313" key="17">
    <source>
        <dbReference type="Proteomes" id="UP000504633"/>
    </source>
</evidence>
<feature type="active site" description="Proton acceptor" evidence="11">
    <location>
        <position position="646"/>
    </location>
</feature>
<accession>A0A6J1MDT5</accession>
<dbReference type="PANTHER" id="PTHR22748">
    <property type="entry name" value="AP ENDONUCLEASE"/>
    <property type="match status" value="1"/>
</dbReference>
<feature type="binding site" evidence="12">
    <location>
        <position position="409"/>
    </location>
    <ligand>
        <name>Mg(2+)</name>
        <dbReference type="ChEBI" id="CHEBI:18420"/>
        <label>1</label>
    </ligand>
</feature>
<dbReference type="PROSITE" id="PS00727">
    <property type="entry name" value="AP_NUCLEASE_F1_2"/>
    <property type="match status" value="1"/>
</dbReference>
<feature type="compositionally biased region" description="Basic residues" evidence="15">
    <location>
        <begin position="114"/>
        <end position="125"/>
    </location>
</feature>
<evidence type="ECO:0000256" key="2">
    <source>
        <dbReference type="ARBA" id="ARBA00001936"/>
    </source>
</evidence>
<evidence type="ECO:0000256" key="6">
    <source>
        <dbReference type="ARBA" id="ARBA00022763"/>
    </source>
</evidence>
<feature type="compositionally biased region" description="Polar residues" evidence="15">
    <location>
        <begin position="11"/>
        <end position="22"/>
    </location>
</feature>
<dbReference type="PANTHER" id="PTHR22748:SF6">
    <property type="entry name" value="DNA-(APURINIC OR APYRIMIDINIC SITE) ENDONUCLEASE"/>
    <property type="match status" value="1"/>
</dbReference>
<dbReference type="GO" id="GO:0008081">
    <property type="term" value="F:phosphoric diester hydrolase activity"/>
    <property type="evidence" value="ECO:0007669"/>
    <property type="project" value="TreeGrafter"/>
</dbReference>
<feature type="domain" description="Endonuclease/exonuclease/phosphatase" evidence="16">
    <location>
        <begin position="407"/>
        <end position="646"/>
    </location>
</feature>
<dbReference type="Pfam" id="PF03372">
    <property type="entry name" value="Exo_endo_phos"/>
    <property type="match status" value="1"/>
</dbReference>
<reference evidence="18" key="1">
    <citation type="submission" date="2025-08" db="UniProtKB">
        <authorList>
            <consortium name="RefSeq"/>
        </authorList>
    </citation>
    <scope>IDENTIFICATION</scope>
    <source>
        <strain evidence="18">15085-1641.00</strain>
        <tissue evidence="18">Whole body</tissue>
    </source>
</reference>
<dbReference type="InterPro" id="IPR004808">
    <property type="entry name" value="AP_endonuc_1"/>
</dbReference>